<dbReference type="AlphaFoldDB" id="A0A653UTT9"/>
<protein>
    <submittedName>
        <fullName evidence="1">Uncharacterized protein</fullName>
    </submittedName>
</protein>
<dbReference type="Proteomes" id="UP000430202">
    <property type="component" value="Unassembled WGS sequence"/>
</dbReference>
<accession>A0A653UTT9</accession>
<proteinExistence type="predicted"/>
<gene>
    <name evidence="1" type="ORF">MARI151_50235</name>
</gene>
<sequence length="73" mass="8419">MHLQIPDGWMQTDFDDSNWQDASIYTNETIGVANKPSYTNFTTLFDDPGNDGKFIWTTNVILDNEVLVRYTVK</sequence>
<dbReference type="EMBL" id="CABWLR010000005">
    <property type="protein sequence ID" value="VXB96443.1"/>
    <property type="molecule type" value="Genomic_DNA"/>
</dbReference>
<name>A0A653UTT9_9FLAO</name>
<evidence type="ECO:0000313" key="2">
    <source>
        <dbReference type="Proteomes" id="UP000430202"/>
    </source>
</evidence>
<evidence type="ECO:0000313" key="1">
    <source>
        <dbReference type="EMBL" id="VXB96443.1"/>
    </source>
</evidence>
<keyword evidence="2" id="KW-1185">Reference proteome</keyword>
<reference evidence="1 2" key="1">
    <citation type="submission" date="2019-10" db="EMBL/GenBank/DDBJ databases">
        <authorList>
            <person name="Karimi E."/>
        </authorList>
    </citation>
    <scope>NUCLEOTIDE SEQUENCE [LARGE SCALE GENOMIC DNA]</scope>
    <source>
        <strain evidence="1">Maribacter sp. 151</strain>
    </source>
</reference>
<organism evidence="1 2">
    <name type="scientific">Maribacter litoralis</name>
    <dbReference type="NCBI Taxonomy" id="2059726"/>
    <lineage>
        <taxon>Bacteria</taxon>
        <taxon>Pseudomonadati</taxon>
        <taxon>Bacteroidota</taxon>
        <taxon>Flavobacteriia</taxon>
        <taxon>Flavobacteriales</taxon>
        <taxon>Flavobacteriaceae</taxon>
        <taxon>Maribacter</taxon>
    </lineage>
</organism>